<evidence type="ECO:0000313" key="4">
    <source>
        <dbReference type="EnsemblMetazoa" id="G3981.1:cds"/>
    </source>
</evidence>
<dbReference type="EnsemblMetazoa" id="G3981.1">
    <property type="protein sequence ID" value="G3981.1:cds"/>
    <property type="gene ID" value="G3981"/>
</dbReference>
<keyword evidence="2" id="KW-0472">Membrane</keyword>
<feature type="domain" description="Novel STAND NTPase 3" evidence="3">
    <location>
        <begin position="153"/>
        <end position="298"/>
    </location>
</feature>
<evidence type="ECO:0000256" key="1">
    <source>
        <dbReference type="SAM" id="MobiDB-lite"/>
    </source>
</evidence>
<name>A0A8W8N296_MAGGI</name>
<protein>
    <recommendedName>
        <fullName evidence="3">Novel STAND NTPase 3 domain-containing protein</fullName>
    </recommendedName>
</protein>
<evidence type="ECO:0000313" key="5">
    <source>
        <dbReference type="Proteomes" id="UP000005408"/>
    </source>
</evidence>
<feature type="region of interest" description="Disordered" evidence="1">
    <location>
        <begin position="409"/>
        <end position="433"/>
    </location>
</feature>
<dbReference type="SUPFAM" id="SSF52540">
    <property type="entry name" value="P-loop containing nucleoside triphosphate hydrolases"/>
    <property type="match status" value="1"/>
</dbReference>
<keyword evidence="2" id="KW-0812">Transmembrane</keyword>
<proteinExistence type="predicted"/>
<organism evidence="4 5">
    <name type="scientific">Magallana gigas</name>
    <name type="common">Pacific oyster</name>
    <name type="synonym">Crassostrea gigas</name>
    <dbReference type="NCBI Taxonomy" id="29159"/>
    <lineage>
        <taxon>Eukaryota</taxon>
        <taxon>Metazoa</taxon>
        <taxon>Spiralia</taxon>
        <taxon>Lophotrochozoa</taxon>
        <taxon>Mollusca</taxon>
        <taxon>Bivalvia</taxon>
        <taxon>Autobranchia</taxon>
        <taxon>Pteriomorphia</taxon>
        <taxon>Ostreida</taxon>
        <taxon>Ostreoidea</taxon>
        <taxon>Ostreidae</taxon>
        <taxon>Magallana</taxon>
    </lineage>
</organism>
<dbReference type="Pfam" id="PF20720">
    <property type="entry name" value="nSTAND3"/>
    <property type="match status" value="1"/>
</dbReference>
<dbReference type="InterPro" id="IPR027417">
    <property type="entry name" value="P-loop_NTPase"/>
</dbReference>
<sequence>MFKKRKTPCSFNQTVYEEEKDSFNCQGSINVYHCIQNERNRSGEICIQSVWVQPNYCPEYNTGANTLDTVPCNVSTGSCPDVLFQSNEVYKYPVCLNKTFTDNKRVSSESSEKILPLPWILVGVGVLILGLFIVGCAVHRIRRKIKNSEEPFYKSAAFHEGVNFIENGGQLVCLIGQWGSGKTSTAAQVYESVTKAPPIIIRNPLEFSVGNQPVIFDDAIVKDMTDIEKDQLKVKIKKLYENMSNSGKAAFIIVTLDENMKHVHDFVKSFVPNTDGTKFINLLDSLTTGDRTQILHSQFGKFGKKGDFSKVEKLALKGNDYSLGYPEICALFSRCEAFQDVGPTIFCNLPLNHLKSYLKDMHISEDCEKSKKFLMLVYMSLNQMEINVGNPNKGLFEILRSCSCGTNKNPNNSKTTKTESSETKKKESDSDKNLCCGTKPKKKEKDNITTLLSNEFVVKKDTSTYRLQHDVIKRMALIVFGTHHFDKLLEFSKQEDLKGWIKMEEFFSNPLENLNDNKPVLVVNKEQWENFQAKFKKPK</sequence>
<accession>A0A8W8N296</accession>
<dbReference type="InterPro" id="IPR049050">
    <property type="entry name" value="nSTAND3"/>
</dbReference>
<dbReference type="Proteomes" id="UP000005408">
    <property type="component" value="Unassembled WGS sequence"/>
</dbReference>
<feature type="transmembrane region" description="Helical" evidence="2">
    <location>
        <begin position="117"/>
        <end position="138"/>
    </location>
</feature>
<dbReference type="AlphaFoldDB" id="A0A8W8N296"/>
<keyword evidence="5" id="KW-1185">Reference proteome</keyword>
<evidence type="ECO:0000259" key="3">
    <source>
        <dbReference type="Pfam" id="PF20720"/>
    </source>
</evidence>
<reference evidence="4" key="1">
    <citation type="submission" date="2022-08" db="UniProtKB">
        <authorList>
            <consortium name="EnsemblMetazoa"/>
        </authorList>
    </citation>
    <scope>IDENTIFICATION</scope>
    <source>
        <strain evidence="4">05x7-T-G4-1.051#20</strain>
    </source>
</reference>
<keyword evidence="2" id="KW-1133">Transmembrane helix</keyword>
<evidence type="ECO:0000256" key="2">
    <source>
        <dbReference type="SAM" id="Phobius"/>
    </source>
</evidence>
<feature type="compositionally biased region" description="Basic and acidic residues" evidence="1">
    <location>
        <begin position="416"/>
        <end position="432"/>
    </location>
</feature>